<proteinExistence type="predicted"/>
<keyword evidence="4" id="KW-0472">Membrane</keyword>
<dbReference type="AlphaFoldDB" id="A0A837CM69"/>
<dbReference type="PANTHER" id="PTHR42838">
    <property type="entry name" value="CYTOCHROME C OXIDASE SUBUNIT II"/>
    <property type="match status" value="1"/>
</dbReference>
<dbReference type="InterPro" id="IPR008972">
    <property type="entry name" value="Cupredoxin"/>
</dbReference>
<dbReference type="InterPro" id="IPR001505">
    <property type="entry name" value="Copper_CuA"/>
</dbReference>
<evidence type="ECO:0000256" key="1">
    <source>
        <dbReference type="ARBA" id="ARBA00004196"/>
    </source>
</evidence>
<reference evidence="6 7" key="1">
    <citation type="journal article" date="2014" name="BMC Genomics">
        <title>Comparative genomics of Bradyrhizobium japonicum CPAC 15 and Bradyrhizobium diazoefficiens CPAC 7: elite model strains for understanding symbiotic performance with soybean.</title>
        <authorList>
            <person name="Siqueira A.F."/>
            <person name="Ormeno-Orrillo E."/>
            <person name="Souza R.C."/>
            <person name="Rodrigues E.P."/>
            <person name="Almeida L.G."/>
            <person name="Barcellos F.G."/>
            <person name="Batista J.S."/>
            <person name="Nakatami A.S."/>
            <person name="Martinez-Romero E."/>
            <person name="Vasconcelos A.T."/>
            <person name="Hungria M."/>
        </authorList>
    </citation>
    <scope>NUCLEOTIDE SEQUENCE [LARGE SCALE GENOMIC DNA]</scope>
    <source>
        <strain evidence="6 7">SEMIA 5080</strain>
    </source>
</reference>
<dbReference type="Pfam" id="PF00116">
    <property type="entry name" value="COX2"/>
    <property type="match status" value="1"/>
</dbReference>
<dbReference type="InterPro" id="IPR051403">
    <property type="entry name" value="NosZ/Cyto_c_oxidase_sub2"/>
</dbReference>
<evidence type="ECO:0000259" key="5">
    <source>
        <dbReference type="PROSITE" id="PS50857"/>
    </source>
</evidence>
<dbReference type="Proteomes" id="UP000024900">
    <property type="component" value="Unassembled WGS sequence"/>
</dbReference>
<dbReference type="SUPFAM" id="SSF49503">
    <property type="entry name" value="Cupredoxins"/>
    <property type="match status" value="1"/>
</dbReference>
<keyword evidence="2" id="KW-0479">Metal-binding</keyword>
<dbReference type="PANTHER" id="PTHR42838:SF2">
    <property type="entry name" value="NITROUS-OXIDE REDUCTASE"/>
    <property type="match status" value="1"/>
</dbReference>
<name>A0A837CM69_9BRAD</name>
<comment type="subcellular location">
    <subcellularLocation>
        <location evidence="1">Cell envelope</location>
    </subcellularLocation>
</comment>
<protein>
    <submittedName>
        <fullName evidence="6">Putative Cytochrome c oxidase polypeptide II</fullName>
    </submittedName>
</protein>
<comment type="caution">
    <text evidence="6">The sequence shown here is derived from an EMBL/GenBank/DDBJ whole genome shotgun (WGS) entry which is preliminary data.</text>
</comment>
<organism evidence="6 7">
    <name type="scientific">Bradyrhizobium diazoefficiens SEMIA 5080</name>
    <dbReference type="NCBI Taxonomy" id="754504"/>
    <lineage>
        <taxon>Bacteria</taxon>
        <taxon>Pseudomonadati</taxon>
        <taxon>Pseudomonadota</taxon>
        <taxon>Alphaproteobacteria</taxon>
        <taxon>Hyphomicrobiales</taxon>
        <taxon>Nitrobacteraceae</taxon>
        <taxon>Bradyrhizobium</taxon>
    </lineage>
</organism>
<keyword evidence="4" id="KW-1133">Transmembrane helix</keyword>
<dbReference type="EMBL" id="ADOU02000004">
    <property type="protein sequence ID" value="KGJ70075.1"/>
    <property type="molecule type" value="Genomic_DNA"/>
</dbReference>
<feature type="transmembrane region" description="Helical" evidence="4">
    <location>
        <begin position="35"/>
        <end position="56"/>
    </location>
</feature>
<evidence type="ECO:0000256" key="4">
    <source>
        <dbReference type="SAM" id="Phobius"/>
    </source>
</evidence>
<gene>
    <name evidence="6" type="ORF">BJA5080_04159</name>
</gene>
<accession>A0A837CM69</accession>
<dbReference type="GO" id="GO:0005507">
    <property type="term" value="F:copper ion binding"/>
    <property type="evidence" value="ECO:0007669"/>
    <property type="project" value="InterPro"/>
</dbReference>
<dbReference type="GO" id="GO:0030313">
    <property type="term" value="C:cell envelope"/>
    <property type="evidence" value="ECO:0007669"/>
    <property type="project" value="UniProtKB-SubCell"/>
</dbReference>
<dbReference type="GO" id="GO:0004129">
    <property type="term" value="F:cytochrome-c oxidase activity"/>
    <property type="evidence" value="ECO:0007669"/>
    <property type="project" value="InterPro"/>
</dbReference>
<dbReference type="PROSITE" id="PS00078">
    <property type="entry name" value="COX2"/>
    <property type="match status" value="1"/>
</dbReference>
<evidence type="ECO:0000313" key="7">
    <source>
        <dbReference type="Proteomes" id="UP000024900"/>
    </source>
</evidence>
<evidence type="ECO:0000313" key="6">
    <source>
        <dbReference type="EMBL" id="KGJ70075.1"/>
    </source>
</evidence>
<keyword evidence="3" id="KW-0186">Copper</keyword>
<keyword evidence="4" id="KW-0812">Transmembrane</keyword>
<dbReference type="PROSITE" id="PS50857">
    <property type="entry name" value="COX2_CUA"/>
    <property type="match status" value="1"/>
</dbReference>
<dbReference type="GO" id="GO:0016020">
    <property type="term" value="C:membrane"/>
    <property type="evidence" value="ECO:0007669"/>
    <property type="project" value="InterPro"/>
</dbReference>
<sequence>MARLLSVRLPAARIAAMSAEDTHGSAEVAARVERRWATIAVIIVVGMALLAAFAGIHRATMPQPRVETTDPSRIHLSGEFVESNLGSVLEANGNVTVRAIGQQYSFTPACIVVPVDTPITLRATSADVVHGILIQGTNVNTMLVPGYISEQLMRFTRTGDYLMPCQEFCSFGHEGMWGKVEVIDKTDFADRAKGGGRLSCVGQ</sequence>
<feature type="domain" description="Cytochrome oxidase subunit II copper A binding" evidence="5">
    <location>
        <begin position="92"/>
        <end position="194"/>
    </location>
</feature>
<evidence type="ECO:0000256" key="3">
    <source>
        <dbReference type="ARBA" id="ARBA00023008"/>
    </source>
</evidence>
<dbReference type="CDD" id="cd13842">
    <property type="entry name" value="CuRO_HCO_II_like"/>
    <property type="match status" value="1"/>
</dbReference>
<evidence type="ECO:0000256" key="2">
    <source>
        <dbReference type="ARBA" id="ARBA00022723"/>
    </source>
</evidence>
<dbReference type="Gene3D" id="2.60.40.420">
    <property type="entry name" value="Cupredoxins - blue copper proteins"/>
    <property type="match status" value="1"/>
</dbReference>
<dbReference type="InterPro" id="IPR002429">
    <property type="entry name" value="CcO_II-like_C"/>
</dbReference>